<dbReference type="CDD" id="cd04179">
    <property type="entry name" value="DPM_DPG-synthase_like"/>
    <property type="match status" value="1"/>
</dbReference>
<dbReference type="PANTHER" id="PTHR48090">
    <property type="entry name" value="UNDECAPRENYL-PHOSPHATE 4-DEOXY-4-FORMAMIDO-L-ARABINOSE TRANSFERASE-RELATED"/>
    <property type="match status" value="1"/>
</dbReference>
<feature type="domain" description="Glycosyltransferase 2-like" evidence="2">
    <location>
        <begin position="7"/>
        <end position="115"/>
    </location>
</feature>
<evidence type="ECO:0000313" key="3">
    <source>
        <dbReference type="EMBL" id="NYD74962.1"/>
    </source>
</evidence>
<proteinExistence type="inferred from homology"/>
<dbReference type="GO" id="GO:0016853">
    <property type="term" value="F:isomerase activity"/>
    <property type="evidence" value="ECO:0007669"/>
    <property type="project" value="UniProtKB-KW"/>
</dbReference>
<gene>
    <name evidence="3" type="ORF">BJ963_002481</name>
</gene>
<dbReference type="InterPro" id="IPR001173">
    <property type="entry name" value="Glyco_trans_2-like"/>
</dbReference>
<accession>A0A852T2A5</accession>
<dbReference type="AlphaFoldDB" id="A0A852T2A5"/>
<keyword evidence="4" id="KW-1185">Reference proteome</keyword>
<evidence type="ECO:0000259" key="2">
    <source>
        <dbReference type="Pfam" id="PF00535"/>
    </source>
</evidence>
<dbReference type="InterPro" id="IPR029044">
    <property type="entry name" value="Nucleotide-diphossugar_trans"/>
</dbReference>
<keyword evidence="3" id="KW-0413">Isomerase</keyword>
<dbReference type="PANTHER" id="PTHR48090:SF7">
    <property type="entry name" value="RFBJ PROTEIN"/>
    <property type="match status" value="1"/>
</dbReference>
<evidence type="ECO:0000313" key="4">
    <source>
        <dbReference type="Proteomes" id="UP000589620"/>
    </source>
</evidence>
<dbReference type="EC" id="5.1.3.25" evidence="3"/>
<comment type="caution">
    <text evidence="3">The sequence shown here is derived from an EMBL/GenBank/DDBJ whole genome shotgun (WGS) entry which is preliminary data.</text>
</comment>
<dbReference type="Gene3D" id="3.90.550.10">
    <property type="entry name" value="Spore Coat Polysaccharide Biosynthesis Protein SpsA, Chain A"/>
    <property type="match status" value="1"/>
</dbReference>
<dbReference type="Pfam" id="PF00535">
    <property type="entry name" value="Glycos_transf_2"/>
    <property type="match status" value="1"/>
</dbReference>
<evidence type="ECO:0000256" key="1">
    <source>
        <dbReference type="ARBA" id="ARBA00006739"/>
    </source>
</evidence>
<dbReference type="Proteomes" id="UP000589620">
    <property type="component" value="Unassembled WGS sequence"/>
</dbReference>
<dbReference type="InterPro" id="IPR050256">
    <property type="entry name" value="Glycosyltransferase_2"/>
</dbReference>
<name>A0A852T2A5_9MICO</name>
<protein>
    <submittedName>
        <fullName evidence="3">dTDP-L-rhamnose 4-epimerase</fullName>
        <ecNumber evidence="3">5.1.3.25</ecNumber>
    </submittedName>
</protein>
<dbReference type="RefSeq" id="WP_179457023.1">
    <property type="nucleotide sequence ID" value="NZ_BAAAPX010000001.1"/>
</dbReference>
<organism evidence="3 4">
    <name type="scientific">Leifsonia soli</name>
    <dbReference type="NCBI Taxonomy" id="582665"/>
    <lineage>
        <taxon>Bacteria</taxon>
        <taxon>Bacillati</taxon>
        <taxon>Actinomycetota</taxon>
        <taxon>Actinomycetes</taxon>
        <taxon>Micrococcales</taxon>
        <taxon>Microbacteriaceae</taxon>
        <taxon>Leifsonia</taxon>
    </lineage>
</organism>
<dbReference type="SUPFAM" id="SSF53448">
    <property type="entry name" value="Nucleotide-diphospho-sugar transferases"/>
    <property type="match status" value="1"/>
</dbReference>
<comment type="similarity">
    <text evidence="1">Belongs to the glycosyltransferase 2 family.</text>
</comment>
<dbReference type="EMBL" id="JACCBJ010000001">
    <property type="protein sequence ID" value="NYD74962.1"/>
    <property type="molecule type" value="Genomic_DNA"/>
</dbReference>
<reference evidence="3 4" key="1">
    <citation type="submission" date="2020-07" db="EMBL/GenBank/DDBJ databases">
        <title>Sequencing the genomes of 1000 actinobacteria strains.</title>
        <authorList>
            <person name="Klenk H.-P."/>
        </authorList>
    </citation>
    <scope>NUCLEOTIDE SEQUENCE [LARGE SCALE GENOMIC DNA]</scope>
    <source>
        <strain evidence="3 4">DSM 23871</strain>
    </source>
</reference>
<sequence>MTIPIDVVFPCLNEAEALPVLLAALPPGYRAIVVDNGSTDGSADVALLGGAVVVSEPRRGYGAAVHAGLTAATSDLVIVCDADGTIDPAEFDALVAPVRAGTADLAVGRRRPTSRQAWPVPARVANVVLAWMLRSRTGLPLRDLGPVRATRRAALLELEVRDKRSGYPVELVLRAHRAGWRLSHVDMAYRPRIGRSKVTGSLRGYLTAVRDTRRRLAEAAR</sequence>